<keyword evidence="1" id="KW-0234">DNA repair</keyword>
<dbReference type="InterPro" id="IPR047187">
    <property type="entry name" value="SF1_C_Upf1"/>
</dbReference>
<dbReference type="GO" id="GO:0051539">
    <property type="term" value="F:4 iron, 4 sulfur cluster binding"/>
    <property type="evidence" value="ECO:0007669"/>
    <property type="project" value="UniProtKB-UniRule"/>
</dbReference>
<dbReference type="GO" id="GO:0005694">
    <property type="term" value="C:chromosome"/>
    <property type="evidence" value="ECO:0007669"/>
    <property type="project" value="UniProtKB-SubCell"/>
</dbReference>
<keyword evidence="1" id="KW-0479">Metal-binding</keyword>
<keyword evidence="1" id="KW-0238">DNA-binding</keyword>
<dbReference type="GO" id="GO:0071932">
    <property type="term" value="P:replication fork reversal"/>
    <property type="evidence" value="ECO:0007669"/>
    <property type="project" value="TreeGrafter"/>
</dbReference>
<dbReference type="Pfam" id="PF13087">
    <property type="entry name" value="AAA_12"/>
    <property type="match status" value="1"/>
</dbReference>
<keyword evidence="1" id="KW-0158">Chromosome</keyword>
<evidence type="ECO:0000256" key="1">
    <source>
        <dbReference type="RuleBase" id="RU367041"/>
    </source>
</evidence>
<protein>
    <recommendedName>
        <fullName evidence="1">DNA replication ATP-dependent helicase/nuclease</fullName>
        <ecNumber evidence="1">3.1.-.-</ecNumber>
        <ecNumber evidence="1">3.6.4.12</ecNumber>
    </recommendedName>
</protein>
<dbReference type="GO" id="GO:0005524">
    <property type="term" value="F:ATP binding"/>
    <property type="evidence" value="ECO:0007669"/>
    <property type="project" value="UniProtKB-UniRule"/>
</dbReference>
<comment type="function">
    <text evidence="1">Key enzyme involved in DNA replication and DNA repair. Involved in Okazaki fragments processing by cleaving long flaps that escape FEN1: flaps that are longer than 27 nucleotides are coated by replication protein A complex (RPA), leading to recruit DNA2 which cleaves the flap until it is too short to bind RPA and becomes a substrate for FEN1. Also involved in 5'-end resection of DNA during double-strand break (DSB) repair by mediating the cleavage of 5'-ssDNA.</text>
</comment>
<comment type="catalytic activity">
    <reaction evidence="1">
        <text>ATP + H2O = ADP + phosphate + H(+)</text>
        <dbReference type="Rhea" id="RHEA:13065"/>
        <dbReference type="ChEBI" id="CHEBI:15377"/>
        <dbReference type="ChEBI" id="CHEBI:15378"/>
        <dbReference type="ChEBI" id="CHEBI:30616"/>
        <dbReference type="ChEBI" id="CHEBI:43474"/>
        <dbReference type="ChEBI" id="CHEBI:456216"/>
        <dbReference type="EC" id="3.6.4.12"/>
    </reaction>
</comment>
<keyword evidence="1" id="KW-0227">DNA damage</keyword>
<dbReference type="EC" id="3.6.4.12" evidence="1"/>
<dbReference type="EC" id="3.1.-.-" evidence="1"/>
<dbReference type="PANTHER" id="PTHR10887:SF433">
    <property type="entry name" value="DNA REPLICATION ATP-DEPENDENT HELICASE_NUCLEASE DNA2"/>
    <property type="match status" value="1"/>
</dbReference>
<dbReference type="GO" id="GO:0005737">
    <property type="term" value="C:cytoplasm"/>
    <property type="evidence" value="ECO:0007669"/>
    <property type="project" value="TreeGrafter"/>
</dbReference>
<organism evidence="3">
    <name type="scientific">Pararge aegeria</name>
    <name type="common">speckled wood butterfly</name>
    <dbReference type="NCBI Taxonomy" id="116150"/>
    <lineage>
        <taxon>Eukaryota</taxon>
        <taxon>Metazoa</taxon>
        <taxon>Ecdysozoa</taxon>
        <taxon>Arthropoda</taxon>
        <taxon>Hexapoda</taxon>
        <taxon>Insecta</taxon>
        <taxon>Pterygota</taxon>
        <taxon>Neoptera</taxon>
        <taxon>Endopterygota</taxon>
        <taxon>Lepidoptera</taxon>
        <taxon>Glossata</taxon>
        <taxon>Ditrysia</taxon>
        <taxon>Papilionoidea</taxon>
        <taxon>Nymphalidae</taxon>
        <taxon>Satyrinae</taxon>
        <taxon>Satyrini</taxon>
        <taxon>Parargina</taxon>
        <taxon>Pararge</taxon>
    </lineage>
</organism>
<dbReference type="InterPro" id="IPR041679">
    <property type="entry name" value="DNA2/NAM7-like_C"/>
</dbReference>
<comment type="similarity">
    <text evidence="1">Belongs to the DNA2/NAM7 helicase family.</text>
</comment>
<dbReference type="PANTHER" id="PTHR10887">
    <property type="entry name" value="DNA2/NAM7 HELICASE FAMILY"/>
    <property type="match status" value="1"/>
</dbReference>
<evidence type="ECO:0000259" key="2">
    <source>
        <dbReference type="Pfam" id="PF13087"/>
    </source>
</evidence>
<dbReference type="GO" id="GO:0005634">
    <property type="term" value="C:nucleus"/>
    <property type="evidence" value="ECO:0007669"/>
    <property type="project" value="UniProtKB-SubCell"/>
</dbReference>
<dbReference type="GO" id="GO:0046872">
    <property type="term" value="F:metal ion binding"/>
    <property type="evidence" value="ECO:0007669"/>
    <property type="project" value="UniProtKB-UniRule"/>
</dbReference>
<dbReference type="EMBL" id="GAIX01006868">
    <property type="protein sequence ID" value="JAA85692.1"/>
    <property type="molecule type" value="Transcribed_RNA"/>
</dbReference>
<keyword evidence="1" id="KW-0511">Multifunctional enzyme</keyword>
<reference evidence="3" key="1">
    <citation type="journal article" date="2013" name="BMC Genomics">
        <title>Unscrambling butterfly oogenesis.</title>
        <authorList>
            <person name="Carter J.M."/>
            <person name="Baker S.C."/>
            <person name="Pink R."/>
            <person name="Carter D.R."/>
            <person name="Collins A."/>
            <person name="Tomlin J."/>
            <person name="Gibbs M."/>
            <person name="Breuker C.J."/>
        </authorList>
    </citation>
    <scope>NUCLEOTIDE SEQUENCE</scope>
    <source>
        <tissue evidence="3">Ovary</tissue>
    </source>
</reference>
<proteinExistence type="inferred from homology"/>
<dbReference type="GO" id="GO:0003677">
    <property type="term" value="F:DNA binding"/>
    <property type="evidence" value="ECO:0007669"/>
    <property type="project" value="UniProtKB-UniRule"/>
</dbReference>
<keyword evidence="1" id="KW-0378">Hydrolase</keyword>
<keyword evidence="1" id="KW-0408">Iron</keyword>
<dbReference type="CDD" id="cd18808">
    <property type="entry name" value="SF1_C_Upf1"/>
    <property type="match status" value="1"/>
</dbReference>
<dbReference type="GO" id="GO:0017116">
    <property type="term" value="F:single-stranded DNA helicase activity"/>
    <property type="evidence" value="ECO:0007669"/>
    <property type="project" value="UniProtKB-UniRule"/>
</dbReference>
<keyword evidence="1" id="KW-0067">ATP-binding</keyword>
<dbReference type="InterPro" id="IPR045055">
    <property type="entry name" value="DNA2/NAM7-like"/>
</dbReference>
<keyword evidence="1" id="KW-0540">Nuclease</keyword>
<accession>S4PWF7</accession>
<dbReference type="GO" id="GO:0006281">
    <property type="term" value="P:DNA repair"/>
    <property type="evidence" value="ECO:0007669"/>
    <property type="project" value="UniProtKB-KW"/>
</dbReference>
<keyword evidence="1" id="KW-0539">Nucleus</keyword>
<keyword evidence="1" id="KW-0235">DNA replication</keyword>
<name>S4PWF7_9NEOP</name>
<keyword evidence="1" id="KW-0411">Iron-sulfur</keyword>
<feature type="domain" description="DNA2/NAM7 helicase-like C-terminal" evidence="2">
    <location>
        <begin position="23"/>
        <end position="152"/>
    </location>
</feature>
<dbReference type="Gene3D" id="3.40.50.300">
    <property type="entry name" value="P-loop containing nucleotide triphosphate hydrolases"/>
    <property type="match status" value="1"/>
</dbReference>
<keyword evidence="1" id="KW-0547">Nucleotide-binding</keyword>
<dbReference type="AlphaFoldDB" id="S4PWF7"/>
<comment type="subcellular location">
    <subcellularLocation>
        <location evidence="1">Nucleus</location>
    </subcellularLocation>
    <subcellularLocation>
        <location evidence="1">Chromosome</location>
    </subcellularLocation>
</comment>
<keyword evidence="1 3" id="KW-0347">Helicase</keyword>
<dbReference type="GO" id="GO:0033567">
    <property type="term" value="P:DNA replication, Okazaki fragment processing"/>
    <property type="evidence" value="ECO:0007669"/>
    <property type="project" value="UniProtKB-UniRule"/>
</dbReference>
<dbReference type="InterPro" id="IPR027417">
    <property type="entry name" value="P-loop_NTPase"/>
</dbReference>
<dbReference type="GO" id="GO:0017108">
    <property type="term" value="F:5'-flap endonuclease activity"/>
    <property type="evidence" value="ECO:0007669"/>
    <property type="project" value="UniProtKB-UniRule"/>
</dbReference>
<dbReference type="SUPFAM" id="SSF52540">
    <property type="entry name" value="P-loop containing nucleoside triphosphate hydrolases"/>
    <property type="match status" value="1"/>
</dbReference>
<evidence type="ECO:0000313" key="3">
    <source>
        <dbReference type="EMBL" id="JAA85692.1"/>
    </source>
</evidence>
<reference evidence="3" key="2">
    <citation type="submission" date="2013-05" db="EMBL/GenBank/DDBJ databases">
        <authorList>
            <person name="Carter J.-M."/>
            <person name="Baker S.C."/>
            <person name="Pink R."/>
            <person name="Carter D.R.F."/>
            <person name="Collins A."/>
            <person name="Tomlin J."/>
            <person name="Gibbs M."/>
            <person name="Breuker C.J."/>
        </authorList>
    </citation>
    <scope>NUCLEOTIDE SEQUENCE</scope>
    <source>
        <tissue evidence="3">Ovary</tissue>
    </source>
</reference>
<keyword evidence="1" id="KW-0004">4Fe-4S</keyword>
<sequence>MQAISLHAVESPWLIEACSPAFEDAAVFINTIVSSVGNNGNDKILTNVDEACVVMDLVEKLKQGRVPPADIGVIAPYRDQVSLLRRVLSGKDVEVSTVDQFQGRDKSVIIYSCTKRIEKEERRPKEGEVLNDQRRLAVSVTRAKHKLIVVGNLRALQRYAPLMKLIESCKMITVEEETVTKLNKIHGNLDT</sequence>